<dbReference type="PROSITE" id="PS00137">
    <property type="entry name" value="SUBTILASE_HIS"/>
    <property type="match status" value="1"/>
</dbReference>
<dbReference type="PROSITE" id="PS51892">
    <property type="entry name" value="SUBTILASE"/>
    <property type="match status" value="1"/>
</dbReference>
<feature type="chain" id="PRO_5026731416" evidence="6">
    <location>
        <begin position="20"/>
        <end position="698"/>
    </location>
</feature>
<dbReference type="InterPro" id="IPR023828">
    <property type="entry name" value="Peptidase_S8_Ser-AS"/>
</dbReference>
<dbReference type="GO" id="GO:0016485">
    <property type="term" value="P:protein processing"/>
    <property type="evidence" value="ECO:0007669"/>
    <property type="project" value="TreeGrafter"/>
</dbReference>
<dbReference type="EC" id="3.4.21.-" evidence="8"/>
<dbReference type="InterPro" id="IPR015500">
    <property type="entry name" value="Peptidase_S8_subtilisin-rel"/>
</dbReference>
<proteinExistence type="inferred from homology"/>
<gene>
    <name evidence="8" type="ORF">PCLFYP37_00189</name>
</gene>
<dbReference type="PROSITE" id="PS00138">
    <property type="entry name" value="SUBTILASE_SER"/>
    <property type="match status" value="1"/>
</dbReference>
<feature type="signal peptide" evidence="6">
    <location>
        <begin position="1"/>
        <end position="19"/>
    </location>
</feature>
<name>A0A6N3FS22_9BACT</name>
<reference evidence="8" key="1">
    <citation type="submission" date="2019-11" db="EMBL/GenBank/DDBJ databases">
        <authorList>
            <person name="Feng L."/>
        </authorList>
    </citation>
    <scope>NUCLEOTIDE SEQUENCE</scope>
    <source>
        <strain evidence="8">PclaraLFYP37</strain>
    </source>
</reference>
<dbReference type="InterPro" id="IPR000209">
    <property type="entry name" value="Peptidase_S8/S53_dom"/>
</dbReference>
<organism evidence="8">
    <name type="scientific">Paraprevotella clara</name>
    <dbReference type="NCBI Taxonomy" id="454154"/>
    <lineage>
        <taxon>Bacteria</taxon>
        <taxon>Pseudomonadati</taxon>
        <taxon>Bacteroidota</taxon>
        <taxon>Bacteroidia</taxon>
        <taxon>Bacteroidales</taxon>
        <taxon>Prevotellaceae</taxon>
        <taxon>Paraprevotella</taxon>
    </lineage>
</organism>
<accession>A0A6N3FS22</accession>
<feature type="active site" description="Charge relay system" evidence="4">
    <location>
        <position position="214"/>
    </location>
</feature>
<evidence type="ECO:0000313" key="8">
    <source>
        <dbReference type="EMBL" id="VYU54791.1"/>
    </source>
</evidence>
<dbReference type="GO" id="GO:0004252">
    <property type="term" value="F:serine-type endopeptidase activity"/>
    <property type="evidence" value="ECO:0007669"/>
    <property type="project" value="UniProtKB-UniRule"/>
</dbReference>
<evidence type="ECO:0000256" key="3">
    <source>
        <dbReference type="ARBA" id="ARBA00022825"/>
    </source>
</evidence>
<dbReference type="PANTHER" id="PTHR42884:SF14">
    <property type="entry name" value="NEUROENDOCRINE CONVERTASE 1"/>
    <property type="match status" value="1"/>
</dbReference>
<dbReference type="RefSeq" id="WP_412442374.1">
    <property type="nucleotide sequence ID" value="NZ_CACRUT010000023.1"/>
</dbReference>
<keyword evidence="3 4" id="KW-0720">Serine protease</keyword>
<dbReference type="SUPFAM" id="SSF52743">
    <property type="entry name" value="Subtilisin-like"/>
    <property type="match status" value="1"/>
</dbReference>
<dbReference type="PRINTS" id="PR00723">
    <property type="entry name" value="SUBTILISIN"/>
</dbReference>
<evidence type="ECO:0000256" key="5">
    <source>
        <dbReference type="RuleBase" id="RU003355"/>
    </source>
</evidence>
<dbReference type="Gene3D" id="3.40.50.200">
    <property type="entry name" value="Peptidase S8/S53 domain"/>
    <property type="match status" value="1"/>
</dbReference>
<dbReference type="PROSITE" id="PS00136">
    <property type="entry name" value="SUBTILASE_ASP"/>
    <property type="match status" value="1"/>
</dbReference>
<dbReference type="InterPro" id="IPR036852">
    <property type="entry name" value="Peptidase_S8/S53_dom_sf"/>
</dbReference>
<comment type="similarity">
    <text evidence="4 5">Belongs to the peptidase S8 family.</text>
</comment>
<keyword evidence="2 4" id="KW-0378">Hydrolase</keyword>
<feature type="active site" description="Charge relay system" evidence="4">
    <location>
        <position position="423"/>
    </location>
</feature>
<dbReference type="InterPro" id="IPR022398">
    <property type="entry name" value="Peptidase_S8_His-AS"/>
</dbReference>
<feature type="domain" description="Peptidase S8/S53" evidence="7">
    <location>
        <begin position="206"/>
        <end position="460"/>
    </location>
</feature>
<protein>
    <submittedName>
        <fullName evidence="8">Thermophilic serine proteinase</fullName>
        <ecNumber evidence="8">3.4.21.-</ecNumber>
    </submittedName>
</protein>
<dbReference type="EMBL" id="CACRUT010000023">
    <property type="protein sequence ID" value="VYU54791.1"/>
    <property type="molecule type" value="Genomic_DNA"/>
</dbReference>
<dbReference type="Pfam" id="PF00082">
    <property type="entry name" value="Peptidase_S8"/>
    <property type="match status" value="1"/>
</dbReference>
<keyword evidence="6" id="KW-0732">Signal</keyword>
<dbReference type="AlphaFoldDB" id="A0A6N3FS22"/>
<sequence>MNVKCILMSLFVWASTVQAQTYYYYKGKKIGIALDSTKCTVFRDTPPSLLRSAGRDIGKNWNVVEKDSIKILQARNSSLPSDILAIEPVLFPSETPVSRLFYVKLKSECDTLFLKTFAEENGCKVERQVEQMPLWYALSTSLHSAGNSIEMSNRCFETGRVVDVDPGFMFDFQPDCIDEPAWNTNSLWNLQAVNGCDAWEITKGDSNIVVAVLDTGVEPNHVELPRVLDGYDAMTGGKANVYYKVDANHSKCIKYHGTIVAGMIAAAQNGKYTSGISPNVTLLPISHNLESSETLSEELATGISWAWRNGAHIINNSWGDGAGVYYDVLHSALLEEAIHDAMNEGRNGFGSIVTFASGNHNFINYPAYANDSIICVGSINQSFQWFEGSGYGEKLDVVAPGGQLLGTVPWYEGNVYPNASGTSFACPHVSGLAALMLTVNPLLNVEQLQETIDSTCVKLDGYGYGITYPYGSWNSKTGYGLIDAGRAVQAAKDLLPQLKVSEIIRYNDRRVGGWVILDVMGLKVPEICDVEWTIANQDMCNIESYTVEMVGWEYFIMEIKGNGLGVIPPFDVEAKYVMNGNVPSTKIIGGGGKKEVYSMRAHVPIGFSLPYYSLEGNIVSQELTIKKSVKGTKEKVGDVSSLRVEIYSLQNKVKTVEVDPLSKEIKISVSDLPDGNYILNMVEAGRVVFTDRIMIKKY</sequence>
<keyword evidence="1 4" id="KW-0645">Protease</keyword>
<dbReference type="GO" id="GO:0016020">
    <property type="term" value="C:membrane"/>
    <property type="evidence" value="ECO:0007669"/>
    <property type="project" value="TreeGrafter"/>
</dbReference>
<evidence type="ECO:0000256" key="4">
    <source>
        <dbReference type="PROSITE-ProRule" id="PRU01240"/>
    </source>
</evidence>
<evidence type="ECO:0000256" key="1">
    <source>
        <dbReference type="ARBA" id="ARBA00022670"/>
    </source>
</evidence>
<feature type="active site" description="Charge relay system" evidence="4">
    <location>
        <position position="256"/>
    </location>
</feature>
<dbReference type="InterPro" id="IPR023827">
    <property type="entry name" value="Peptidase_S8_Asp-AS"/>
</dbReference>
<evidence type="ECO:0000259" key="7">
    <source>
        <dbReference type="Pfam" id="PF00082"/>
    </source>
</evidence>
<evidence type="ECO:0000256" key="6">
    <source>
        <dbReference type="SAM" id="SignalP"/>
    </source>
</evidence>
<evidence type="ECO:0000256" key="2">
    <source>
        <dbReference type="ARBA" id="ARBA00022801"/>
    </source>
</evidence>
<dbReference type="PANTHER" id="PTHR42884">
    <property type="entry name" value="PROPROTEIN CONVERTASE SUBTILISIN/KEXIN-RELATED"/>
    <property type="match status" value="1"/>
</dbReference>